<keyword evidence="2" id="KW-1185">Reference proteome</keyword>
<dbReference type="GeneID" id="103716871"/>
<dbReference type="RefSeq" id="XP_008803281.1">
    <property type="nucleotide sequence ID" value="XM_008805059.4"/>
</dbReference>
<feature type="compositionally biased region" description="Polar residues" evidence="1">
    <location>
        <begin position="55"/>
        <end position="70"/>
    </location>
</feature>
<feature type="compositionally biased region" description="Low complexity" evidence="1">
    <location>
        <begin position="33"/>
        <end position="49"/>
    </location>
</feature>
<organism evidence="2 6">
    <name type="scientific">Phoenix dactylifera</name>
    <name type="common">Date palm</name>
    <dbReference type="NCBI Taxonomy" id="42345"/>
    <lineage>
        <taxon>Eukaryota</taxon>
        <taxon>Viridiplantae</taxon>
        <taxon>Streptophyta</taxon>
        <taxon>Embryophyta</taxon>
        <taxon>Tracheophyta</taxon>
        <taxon>Spermatophyta</taxon>
        <taxon>Magnoliopsida</taxon>
        <taxon>Liliopsida</taxon>
        <taxon>Arecaceae</taxon>
        <taxon>Coryphoideae</taxon>
        <taxon>Phoeniceae</taxon>
        <taxon>Phoenix</taxon>
    </lineage>
</organism>
<evidence type="ECO:0000313" key="7">
    <source>
        <dbReference type="RefSeq" id="XP_008803281.1"/>
    </source>
</evidence>
<dbReference type="PANTHER" id="PTHR10378">
    <property type="entry name" value="LIM DOMAIN-BINDING PROTEIN"/>
    <property type="match status" value="1"/>
</dbReference>
<dbReference type="RefSeq" id="XP_008803277.1">
    <property type="nucleotide sequence ID" value="XM_008805055.4"/>
</dbReference>
<reference evidence="3 4" key="2">
    <citation type="submission" date="2025-04" db="UniProtKB">
        <authorList>
            <consortium name="RefSeq"/>
        </authorList>
    </citation>
    <scope>IDENTIFICATION</scope>
    <source>
        <tissue evidence="3 4">Young leaves</tissue>
    </source>
</reference>
<dbReference type="Proteomes" id="UP000228380">
    <property type="component" value="Chromosome 2"/>
</dbReference>
<dbReference type="RefSeq" id="XP_008803278.1">
    <property type="nucleotide sequence ID" value="XM_008805056.3"/>
</dbReference>
<sequence>MAPARVAGGGGPSQSSSASGVFFQGDGQSPATGNSLSGNGQSGLGPSSGEMNCGALNSGTNSSGPSIGASSLVTDANSALSGRPQLQRSASINNESCARLPASPMSFSSNVVLGSSMVDGSSLKKQSQHQHQEQALVQGASSAPLQSAVAQEPDIPLHAQKKSRLDMRQQEDILQMLQRQETLQIQGHQNLQLQARIQQQRLSQQPQLQHMLQSLPPMQRVQLHSQLQQLRHSQLQQQAVHPALPMRHLSDSGLCARRLMQYMYHQRHRPHDNCIAYWKKFVAEYFAPRAKKRWCLASYGNGGNHASGVFPQAAKDSWQCGICGSKSGKGFEATFEVLPRLCQIEFDSGLIDELLFLDMPREFRLPTGMMVLDYAKAVQESVYEQARVVREGQMRIIFMPDLKILSWEFCARRHEEFLLRRLIAPQVNQLLQAAPNFQAAVSESGSTGVSPQDPKSNLNMFVHAGRQLAKSLDIQSLNDLGFSKRYVRCVQISEVVNSMKDLMDFSYEHKIGPIESLKKYPQQAAAKRQSNKTLEVDQLMTSQGQQGDQNAFNKIKVAHPGLSSQTSNYCRNATGILNNTAQNAMALNNYQYLLRTSANQNQDVPQGDKLRTFVGPSQARSMPLQSPVPSTLSSPSVSGSLHPRQQQPSQLHDSTMQSSQANEQLQEHVIQQLLQEIMNNNGGMPQQAVCTPNVTGNLAAEAFGSGIGCAGGLATRASAGPVRTGVSLGNNINYASNNITGTINRTNSFRSIANNSSNATSNSINSGQVMPQNVCLPELDHDIISRVVNNGILNGEPSDLGNGWKM</sequence>
<dbReference type="RefSeq" id="XP_008803280.1">
    <property type="nucleotide sequence ID" value="XM_008805058.4"/>
</dbReference>
<dbReference type="InterPro" id="IPR029005">
    <property type="entry name" value="LIM-bd/SEUSS"/>
</dbReference>
<evidence type="ECO:0000313" key="2">
    <source>
        <dbReference type="Proteomes" id="UP000228380"/>
    </source>
</evidence>
<evidence type="ECO:0000313" key="5">
    <source>
        <dbReference type="RefSeq" id="XP_008803279.1"/>
    </source>
</evidence>
<evidence type="ECO:0000313" key="4">
    <source>
        <dbReference type="RefSeq" id="XP_008803278.1"/>
    </source>
</evidence>
<evidence type="ECO:0000313" key="6">
    <source>
        <dbReference type="RefSeq" id="XP_008803280.1"/>
    </source>
</evidence>
<feature type="compositionally biased region" description="Low complexity" evidence="1">
    <location>
        <begin position="13"/>
        <end position="25"/>
    </location>
</feature>
<dbReference type="Pfam" id="PF01803">
    <property type="entry name" value="LIM_bind"/>
    <property type="match status" value="1"/>
</dbReference>
<feature type="compositionally biased region" description="Polar residues" evidence="1">
    <location>
        <begin position="644"/>
        <end position="663"/>
    </location>
</feature>
<feature type="compositionally biased region" description="Low complexity" evidence="1">
    <location>
        <begin position="623"/>
        <end position="643"/>
    </location>
</feature>
<evidence type="ECO:0000256" key="1">
    <source>
        <dbReference type="SAM" id="MobiDB-lite"/>
    </source>
</evidence>
<protein>
    <submittedName>
        <fullName evidence="3 4">Probable transcriptional regulator SLK3</fullName>
    </submittedName>
</protein>
<dbReference type="OrthoDB" id="774557at2759"/>
<reference evidence="2" key="1">
    <citation type="journal article" date="2019" name="Nat. Commun.">
        <title>Genome-wide association mapping of date palm fruit traits.</title>
        <authorList>
            <person name="Hazzouri K.M."/>
            <person name="Gros-Balthazard M."/>
            <person name="Flowers J.M."/>
            <person name="Copetti D."/>
            <person name="Lemansour A."/>
            <person name="Lebrun M."/>
            <person name="Masmoudi K."/>
            <person name="Ferrand S."/>
            <person name="Dhar M.I."/>
            <person name="Fresquez Z.A."/>
            <person name="Rosas U."/>
            <person name="Zhang J."/>
            <person name="Talag J."/>
            <person name="Lee S."/>
            <person name="Kudrna D."/>
            <person name="Powell R.F."/>
            <person name="Leitch I.J."/>
            <person name="Krueger R.R."/>
            <person name="Wing R.A."/>
            <person name="Amiri K.M.A."/>
            <person name="Purugganan M.D."/>
        </authorList>
    </citation>
    <scope>NUCLEOTIDE SEQUENCE [LARGE SCALE GENOMIC DNA]</scope>
    <source>
        <strain evidence="2">cv. Khalas</strain>
    </source>
</reference>
<proteinExistence type="predicted"/>
<name>A0A8B7CPC0_PHODC</name>
<feature type="region of interest" description="Disordered" evidence="1">
    <location>
        <begin position="616"/>
        <end position="663"/>
    </location>
</feature>
<accession>A0A8B7CPC0</accession>
<dbReference type="AlphaFoldDB" id="A0A8B7CPC0"/>
<dbReference type="RefSeq" id="XP_008803279.1">
    <property type="nucleotide sequence ID" value="XM_008805057.4"/>
</dbReference>
<feature type="compositionally biased region" description="Polar residues" evidence="1">
    <location>
        <begin position="139"/>
        <end position="149"/>
    </location>
</feature>
<feature type="region of interest" description="Disordered" evidence="1">
    <location>
        <begin position="120"/>
        <end position="149"/>
    </location>
</feature>
<evidence type="ECO:0000313" key="3">
    <source>
        <dbReference type="RefSeq" id="XP_008803277.1"/>
    </source>
</evidence>
<dbReference type="KEGG" id="pda:103716871"/>
<gene>
    <name evidence="3 4 5 6 7" type="primary">LOC103716871</name>
</gene>
<feature type="region of interest" description="Disordered" evidence="1">
    <location>
        <begin position="1"/>
        <end position="70"/>
    </location>
</feature>